<protein>
    <submittedName>
        <fullName evidence="2">Putative secreted protein (Por secretion system target)</fullName>
    </submittedName>
</protein>
<dbReference type="Pfam" id="PF18962">
    <property type="entry name" value="Por_Secre_tail"/>
    <property type="match status" value="1"/>
</dbReference>
<reference evidence="2 3" key="1">
    <citation type="submission" date="2018-04" db="EMBL/GenBank/DDBJ databases">
        <title>Genomic Encyclopedia of Type Strains, Phase IV (KMG-IV): sequencing the most valuable type-strain genomes for metagenomic binning, comparative biology and taxonomic classification.</title>
        <authorList>
            <person name="Goeker M."/>
        </authorList>
    </citation>
    <scope>NUCLEOTIDE SEQUENCE [LARGE SCALE GENOMIC DNA]</scope>
    <source>
        <strain evidence="2 3">DSM 100231</strain>
    </source>
</reference>
<dbReference type="InterPro" id="IPR013783">
    <property type="entry name" value="Ig-like_fold"/>
</dbReference>
<evidence type="ECO:0000313" key="2">
    <source>
        <dbReference type="EMBL" id="PVY40395.1"/>
    </source>
</evidence>
<accession>A0A2U1AVC7</accession>
<comment type="caution">
    <text evidence="2">The sequence shown here is derived from an EMBL/GenBank/DDBJ whole genome shotgun (WGS) entry which is preliminary data.</text>
</comment>
<dbReference type="OrthoDB" id="1466765at2"/>
<dbReference type="Proteomes" id="UP000245466">
    <property type="component" value="Unassembled WGS sequence"/>
</dbReference>
<evidence type="ECO:0000313" key="3">
    <source>
        <dbReference type="Proteomes" id="UP000245466"/>
    </source>
</evidence>
<keyword evidence="3" id="KW-1185">Reference proteome</keyword>
<evidence type="ECO:0000259" key="1">
    <source>
        <dbReference type="Pfam" id="PF18962"/>
    </source>
</evidence>
<dbReference type="Gene3D" id="2.60.40.10">
    <property type="entry name" value="Immunoglobulins"/>
    <property type="match status" value="1"/>
</dbReference>
<name>A0A2U1AVC7_9BACT</name>
<dbReference type="InterPro" id="IPR026444">
    <property type="entry name" value="Secre_tail"/>
</dbReference>
<feature type="domain" description="Secretion system C-terminal sorting" evidence="1">
    <location>
        <begin position="257"/>
        <end position="324"/>
    </location>
</feature>
<dbReference type="EMBL" id="QEKI01000007">
    <property type="protein sequence ID" value="PVY40395.1"/>
    <property type="molecule type" value="Genomic_DNA"/>
</dbReference>
<dbReference type="AlphaFoldDB" id="A0A2U1AVC7"/>
<sequence>MTDSLFQSPTKTLTLIQKKATASVGSFITIKFNEPVTDLHFTLYDVDQSSGQFQDKINVTAKGVLNETITPTRNKVIRTANNRFNAPSEILGVSSSDVTATSAEGNVKITFGAPVTEVTLAYTNTDGTRNGDGQQGIGIHNLSWRFEQPIVSLPVELVSFKAQSTKDGVQLSWKTASEQDNKGFEVEVSADGKNFKKIAFVESKVGTSSLTQNYSFIDMRAVVGINYYRLKQIDFDGAFEFSKVVAVNNTPMAASSVYPTLASQEITVRIASSDEQVTIAVADMAGKQLLIVQNPPERQVVLPVQHLQNGIYFVTVISGAQKEVFRFVKR</sequence>
<organism evidence="2 3">
    <name type="scientific">Pontibacter virosus</name>
    <dbReference type="NCBI Taxonomy" id="1765052"/>
    <lineage>
        <taxon>Bacteria</taxon>
        <taxon>Pseudomonadati</taxon>
        <taxon>Bacteroidota</taxon>
        <taxon>Cytophagia</taxon>
        <taxon>Cytophagales</taxon>
        <taxon>Hymenobacteraceae</taxon>
        <taxon>Pontibacter</taxon>
    </lineage>
</organism>
<dbReference type="RefSeq" id="WP_116543711.1">
    <property type="nucleotide sequence ID" value="NZ_QEKI01000007.1"/>
</dbReference>
<gene>
    <name evidence="2" type="ORF">C8E01_10726</name>
</gene>
<dbReference type="NCBIfam" id="TIGR04183">
    <property type="entry name" value="Por_Secre_tail"/>
    <property type="match status" value="1"/>
</dbReference>
<proteinExistence type="predicted"/>